<evidence type="ECO:0000313" key="8">
    <source>
        <dbReference type="Proteomes" id="UP000291422"/>
    </source>
</evidence>
<keyword evidence="5" id="KW-0378">Hydrolase</keyword>
<keyword evidence="3" id="KW-0645">Protease</keyword>
<evidence type="ECO:0000256" key="2">
    <source>
        <dbReference type="ARBA" id="ARBA00011079"/>
    </source>
</evidence>
<evidence type="ECO:0000256" key="3">
    <source>
        <dbReference type="ARBA" id="ARBA00022670"/>
    </source>
</evidence>
<evidence type="ECO:0000256" key="1">
    <source>
        <dbReference type="ARBA" id="ARBA00004685"/>
    </source>
</evidence>
<dbReference type="Gene3D" id="3.40.50.1820">
    <property type="entry name" value="alpha/beta hydrolase"/>
    <property type="match status" value="2"/>
</dbReference>
<dbReference type="VEuPathDB" id="FungiDB:CC77DRAFT_1044262"/>
<dbReference type="GO" id="GO:0008239">
    <property type="term" value="F:dipeptidyl-peptidase activity"/>
    <property type="evidence" value="ECO:0007669"/>
    <property type="project" value="TreeGrafter"/>
</dbReference>
<reference evidence="8" key="1">
    <citation type="journal article" date="2019" name="bioRxiv">
        <title>Genomics, evolutionary history and diagnostics of the Alternaria alternata species group including apple and Asian pear pathotypes.</title>
        <authorList>
            <person name="Armitage A.D."/>
            <person name="Cockerton H.M."/>
            <person name="Sreenivasaprasad S."/>
            <person name="Woodhall J.W."/>
            <person name="Lane C.R."/>
            <person name="Harrison R.J."/>
            <person name="Clarkson J.P."/>
        </authorList>
    </citation>
    <scope>NUCLEOTIDE SEQUENCE [LARGE SCALE GENOMIC DNA]</scope>
    <source>
        <strain evidence="8">FERA 1177</strain>
    </source>
</reference>
<comment type="caution">
    <text evidence="7">The sequence shown here is derived from an EMBL/GenBank/DDBJ whole genome shotgun (WGS) entry which is preliminary data.</text>
</comment>
<dbReference type="GO" id="GO:0070008">
    <property type="term" value="F:serine-type exopeptidase activity"/>
    <property type="evidence" value="ECO:0007669"/>
    <property type="project" value="InterPro"/>
</dbReference>
<protein>
    <recommendedName>
        <fullName evidence="9">Serine carboxypeptidase</fullName>
    </recommendedName>
</protein>
<dbReference type="GO" id="GO:0006508">
    <property type="term" value="P:proteolysis"/>
    <property type="evidence" value="ECO:0007669"/>
    <property type="project" value="UniProtKB-KW"/>
</dbReference>
<accession>A0A4Q4N7Y9</accession>
<dbReference type="InterPro" id="IPR008758">
    <property type="entry name" value="Peptidase_S28"/>
</dbReference>
<evidence type="ECO:0000256" key="6">
    <source>
        <dbReference type="ARBA" id="ARBA00023180"/>
    </source>
</evidence>
<proteinExistence type="inferred from homology"/>
<dbReference type="Pfam" id="PF05577">
    <property type="entry name" value="Peptidase_S28"/>
    <property type="match status" value="2"/>
</dbReference>
<dbReference type="SUPFAM" id="SSF53474">
    <property type="entry name" value="alpha/beta-Hydrolases"/>
    <property type="match status" value="1"/>
</dbReference>
<dbReference type="Proteomes" id="UP000291422">
    <property type="component" value="Unassembled WGS sequence"/>
</dbReference>
<dbReference type="PANTHER" id="PTHR11010:SF23">
    <property type="entry name" value="SERINE PEPTIDASE"/>
    <property type="match status" value="1"/>
</dbReference>
<keyword evidence="4" id="KW-0732">Signal</keyword>
<dbReference type="InterPro" id="IPR029058">
    <property type="entry name" value="AB_hydrolase_fold"/>
</dbReference>
<keyword evidence="6" id="KW-0325">Glycoprotein</keyword>
<comment type="similarity">
    <text evidence="2">Belongs to the peptidase S28 family.</text>
</comment>
<evidence type="ECO:0000313" key="7">
    <source>
        <dbReference type="EMBL" id="RYN70920.1"/>
    </source>
</evidence>
<organism evidence="7 8">
    <name type="scientific">Alternaria alternata</name>
    <name type="common">Alternaria rot fungus</name>
    <name type="synonym">Torula alternata</name>
    <dbReference type="NCBI Taxonomy" id="5599"/>
    <lineage>
        <taxon>Eukaryota</taxon>
        <taxon>Fungi</taxon>
        <taxon>Dikarya</taxon>
        <taxon>Ascomycota</taxon>
        <taxon>Pezizomycotina</taxon>
        <taxon>Dothideomycetes</taxon>
        <taxon>Pleosporomycetidae</taxon>
        <taxon>Pleosporales</taxon>
        <taxon>Pleosporineae</taxon>
        <taxon>Pleosporaceae</taxon>
        <taxon>Alternaria</taxon>
        <taxon>Alternaria sect. Alternaria</taxon>
        <taxon>Alternaria alternata complex</taxon>
    </lineage>
</organism>
<comment type="pathway">
    <text evidence="1">Mycotoxin biosynthesis.</text>
</comment>
<dbReference type="PANTHER" id="PTHR11010">
    <property type="entry name" value="PROTEASE S28 PRO-X CARBOXYPEPTIDASE-RELATED"/>
    <property type="match status" value="1"/>
</dbReference>
<name>A0A4Q4N7Y9_ALTAL</name>
<evidence type="ECO:0000256" key="4">
    <source>
        <dbReference type="ARBA" id="ARBA00022729"/>
    </source>
</evidence>
<dbReference type="EMBL" id="PDXD01000036">
    <property type="protein sequence ID" value="RYN70920.1"/>
    <property type="molecule type" value="Genomic_DNA"/>
</dbReference>
<dbReference type="AlphaFoldDB" id="A0A4Q4N7Y9"/>
<evidence type="ECO:0008006" key="9">
    <source>
        <dbReference type="Google" id="ProtNLM"/>
    </source>
</evidence>
<gene>
    <name evidence="7" type="ORF">AA0117_g10025</name>
</gene>
<sequence>MKSVLTLVAFSIFTRARKQHDNIDYVDKYHGEDWYDCGPYGGWGCAQSMTDSEPPPKMHYHKNSTFKQLIDHNNPSLGTFDQFYYYDTTYWRGPGSPVIFFSPGEVNVSMYYSFLTKSGSPGVLAEKIGAAAILLEHRYWGTSTPFSNLSTENMKYLTFENSMKDVTYFAREVQLPFAAHENASSNAKDVPWIGIGGSYFGALLAWIANLDPGTIWAYYASSASVQAVDDYSAYFLPTQEGMPKNCSKDISLVIDHMDSILTTGSRDEQYALKARFSMQDVAHNDDFMAALAHGPYLWLGNQFSYNTGFFTFCDYIENAVNATPTNLPSEAGVGLDKALEGYAKWWKETRLPNHCASYEYPDFNTTDNTGCFDTYNASSPLFTDTTLGNAMSRQWVWMTCNEPFGNWKVGAPPGRPSLISRLITTDYWVRQCGLYFPPGPNGETYGIAAGRTAEQVNAYLGGWNITNTSRLIYVNGEYDPWREISVSAKGRPGGPLQSTEQVPVEVVPGGGHVTDLSTKNGKVNAGVKEVQDRVLKQLVDWVKEWPEGD</sequence>
<evidence type="ECO:0000256" key="5">
    <source>
        <dbReference type="ARBA" id="ARBA00022801"/>
    </source>
</evidence>